<organism evidence="2 3">
    <name type="scientific">Ladona fulva</name>
    <name type="common">Scarce chaser dragonfly</name>
    <name type="synonym">Libellula fulva</name>
    <dbReference type="NCBI Taxonomy" id="123851"/>
    <lineage>
        <taxon>Eukaryota</taxon>
        <taxon>Metazoa</taxon>
        <taxon>Ecdysozoa</taxon>
        <taxon>Arthropoda</taxon>
        <taxon>Hexapoda</taxon>
        <taxon>Insecta</taxon>
        <taxon>Pterygota</taxon>
        <taxon>Palaeoptera</taxon>
        <taxon>Odonata</taxon>
        <taxon>Epiprocta</taxon>
        <taxon>Anisoptera</taxon>
        <taxon>Libelluloidea</taxon>
        <taxon>Libellulidae</taxon>
        <taxon>Ladona</taxon>
    </lineage>
</organism>
<name>A0A8K0JUB3_LADFU</name>
<sequence length="74" mass="8293">MTPGTGNSELPSAQQPSQEILVSSAEDTRAAFPEQDVQGLEFAPQRFVAWSKVQPLLRQWLESYRRSTEGLDTK</sequence>
<feature type="region of interest" description="Disordered" evidence="1">
    <location>
        <begin position="1"/>
        <end position="20"/>
    </location>
</feature>
<dbReference type="Proteomes" id="UP000792457">
    <property type="component" value="Unassembled WGS sequence"/>
</dbReference>
<evidence type="ECO:0000313" key="3">
    <source>
        <dbReference type="Proteomes" id="UP000792457"/>
    </source>
</evidence>
<reference evidence="2" key="2">
    <citation type="submission" date="2017-10" db="EMBL/GenBank/DDBJ databases">
        <title>Ladona fulva Genome sequencing and assembly.</title>
        <authorList>
            <person name="Murali S."/>
            <person name="Richards S."/>
            <person name="Bandaranaike D."/>
            <person name="Bellair M."/>
            <person name="Blankenburg K."/>
            <person name="Chao H."/>
            <person name="Dinh H."/>
            <person name="Doddapaneni H."/>
            <person name="Dugan-Rocha S."/>
            <person name="Elkadiri S."/>
            <person name="Gnanaolivu R."/>
            <person name="Hernandez B."/>
            <person name="Skinner E."/>
            <person name="Javaid M."/>
            <person name="Lee S."/>
            <person name="Li M."/>
            <person name="Ming W."/>
            <person name="Munidasa M."/>
            <person name="Muniz J."/>
            <person name="Nguyen L."/>
            <person name="Hughes D."/>
            <person name="Osuji N."/>
            <person name="Pu L.-L."/>
            <person name="Puazo M."/>
            <person name="Qu C."/>
            <person name="Quiroz J."/>
            <person name="Raj R."/>
            <person name="Weissenberger G."/>
            <person name="Xin Y."/>
            <person name="Zou X."/>
            <person name="Han Y."/>
            <person name="Worley K."/>
            <person name="Muzny D."/>
            <person name="Gibbs R."/>
        </authorList>
    </citation>
    <scope>NUCLEOTIDE SEQUENCE</scope>
    <source>
        <strain evidence="2">Sampled in the wild</strain>
    </source>
</reference>
<dbReference type="EMBL" id="KZ308136">
    <property type="protein sequence ID" value="KAG8222551.1"/>
    <property type="molecule type" value="Genomic_DNA"/>
</dbReference>
<dbReference type="AlphaFoldDB" id="A0A8K0JUB3"/>
<evidence type="ECO:0000256" key="1">
    <source>
        <dbReference type="SAM" id="MobiDB-lite"/>
    </source>
</evidence>
<gene>
    <name evidence="2" type="ORF">J437_LFUL004587</name>
</gene>
<proteinExistence type="predicted"/>
<protein>
    <submittedName>
        <fullName evidence="2">Uncharacterized protein</fullName>
    </submittedName>
</protein>
<reference evidence="2" key="1">
    <citation type="submission" date="2013-04" db="EMBL/GenBank/DDBJ databases">
        <authorList>
            <person name="Qu J."/>
            <person name="Murali S.C."/>
            <person name="Bandaranaike D."/>
            <person name="Bellair M."/>
            <person name="Blankenburg K."/>
            <person name="Chao H."/>
            <person name="Dinh H."/>
            <person name="Doddapaneni H."/>
            <person name="Downs B."/>
            <person name="Dugan-Rocha S."/>
            <person name="Elkadiri S."/>
            <person name="Gnanaolivu R.D."/>
            <person name="Hernandez B."/>
            <person name="Javaid M."/>
            <person name="Jayaseelan J.C."/>
            <person name="Lee S."/>
            <person name="Li M."/>
            <person name="Ming W."/>
            <person name="Munidasa M."/>
            <person name="Muniz J."/>
            <person name="Nguyen L."/>
            <person name="Ongeri F."/>
            <person name="Osuji N."/>
            <person name="Pu L.-L."/>
            <person name="Puazo M."/>
            <person name="Qu C."/>
            <person name="Quiroz J."/>
            <person name="Raj R."/>
            <person name="Weissenberger G."/>
            <person name="Xin Y."/>
            <person name="Zou X."/>
            <person name="Han Y."/>
            <person name="Richards S."/>
            <person name="Worley K."/>
            <person name="Muzny D."/>
            <person name="Gibbs R."/>
        </authorList>
    </citation>
    <scope>NUCLEOTIDE SEQUENCE</scope>
    <source>
        <strain evidence="2">Sampled in the wild</strain>
    </source>
</reference>
<evidence type="ECO:0000313" key="2">
    <source>
        <dbReference type="EMBL" id="KAG8222551.1"/>
    </source>
</evidence>
<accession>A0A8K0JUB3</accession>
<keyword evidence="3" id="KW-1185">Reference proteome</keyword>
<comment type="caution">
    <text evidence="2">The sequence shown here is derived from an EMBL/GenBank/DDBJ whole genome shotgun (WGS) entry which is preliminary data.</text>
</comment>
<dbReference type="OrthoDB" id="6366777at2759"/>